<organism evidence="8 9">
    <name type="scientific">Blepharisma stoltei</name>
    <dbReference type="NCBI Taxonomy" id="1481888"/>
    <lineage>
        <taxon>Eukaryota</taxon>
        <taxon>Sar</taxon>
        <taxon>Alveolata</taxon>
        <taxon>Ciliophora</taxon>
        <taxon>Postciliodesmatophora</taxon>
        <taxon>Heterotrichea</taxon>
        <taxon>Heterotrichida</taxon>
        <taxon>Blepharismidae</taxon>
        <taxon>Blepharisma</taxon>
    </lineage>
</organism>
<sequence length="318" mass="36545">MEGERKTRMPSNNPIKQQRLKGYQPVHTLQSTILILLVIGVLFFIFGVALYLEADKAIEITQRYDDLPECQVSLDNSTTCRVALDIKFDMKKPVFLYYQMRYFYQNYRTYVKSKSWTQLRGDDIDSTKLADCDPVEYVKDLNVKSSLNGEILDSESVANPCGLVAKSFFNDTYAFYNASNDQIPIRETGIALESDFETFINSDNYKTIQWIDKEDEHFINWMKIAAMRKFWKLWGVVDQDIKAGQYFVDITNNYDVSKWGGEKAVVLTTVNALGAKNFFLGSVFLCAGILCCIATVFFCSMGVMSEKRIIEGDHLKWK</sequence>
<evidence type="ECO:0000256" key="1">
    <source>
        <dbReference type="ARBA" id="ARBA00004141"/>
    </source>
</evidence>
<keyword evidence="3 7" id="KW-0812">Transmembrane</keyword>
<reference evidence="8" key="1">
    <citation type="submission" date="2021-09" db="EMBL/GenBank/DDBJ databases">
        <authorList>
            <consortium name="AG Swart"/>
            <person name="Singh M."/>
            <person name="Singh A."/>
            <person name="Seah K."/>
            <person name="Emmerich C."/>
        </authorList>
    </citation>
    <scope>NUCLEOTIDE SEQUENCE</scope>
    <source>
        <strain evidence="8">ATCC30299</strain>
    </source>
</reference>
<dbReference type="EMBL" id="CAJZBQ010000053">
    <property type="protein sequence ID" value="CAG9331957.1"/>
    <property type="molecule type" value="Genomic_DNA"/>
</dbReference>
<dbReference type="InterPro" id="IPR005045">
    <property type="entry name" value="CDC50/LEM3_fam"/>
</dbReference>
<feature type="transmembrane region" description="Helical" evidence="7">
    <location>
        <begin position="33"/>
        <end position="52"/>
    </location>
</feature>
<evidence type="ECO:0008006" key="10">
    <source>
        <dbReference type="Google" id="ProtNLM"/>
    </source>
</evidence>
<keyword evidence="9" id="KW-1185">Reference proteome</keyword>
<dbReference type="GO" id="GO:0005886">
    <property type="term" value="C:plasma membrane"/>
    <property type="evidence" value="ECO:0007669"/>
    <property type="project" value="TreeGrafter"/>
</dbReference>
<dbReference type="GO" id="GO:0005783">
    <property type="term" value="C:endoplasmic reticulum"/>
    <property type="evidence" value="ECO:0007669"/>
    <property type="project" value="TreeGrafter"/>
</dbReference>
<feature type="transmembrane region" description="Helical" evidence="7">
    <location>
        <begin position="278"/>
        <end position="299"/>
    </location>
</feature>
<evidence type="ECO:0000256" key="3">
    <source>
        <dbReference type="ARBA" id="ARBA00022692"/>
    </source>
</evidence>
<dbReference type="PANTHER" id="PTHR10926">
    <property type="entry name" value="CELL CYCLE CONTROL PROTEIN 50"/>
    <property type="match status" value="1"/>
</dbReference>
<comment type="similarity">
    <text evidence="2 6">Belongs to the CDC50/LEM3 family.</text>
</comment>
<dbReference type="AlphaFoldDB" id="A0AAU9K218"/>
<gene>
    <name evidence="8" type="ORF">BSTOLATCC_MIC54011</name>
</gene>
<evidence type="ECO:0000313" key="9">
    <source>
        <dbReference type="Proteomes" id="UP001162131"/>
    </source>
</evidence>
<dbReference type="PIRSF" id="PIRSF015840">
    <property type="entry name" value="DUF284_TM_euk"/>
    <property type="match status" value="1"/>
</dbReference>
<evidence type="ECO:0000256" key="5">
    <source>
        <dbReference type="ARBA" id="ARBA00023136"/>
    </source>
</evidence>
<keyword evidence="4 7" id="KW-1133">Transmembrane helix</keyword>
<accession>A0AAU9K218</accession>
<dbReference type="GO" id="GO:0005794">
    <property type="term" value="C:Golgi apparatus"/>
    <property type="evidence" value="ECO:0007669"/>
    <property type="project" value="TreeGrafter"/>
</dbReference>
<protein>
    <recommendedName>
        <fullName evidence="10">ALA-interacting subunit</fullName>
    </recommendedName>
</protein>
<comment type="caution">
    <text evidence="8">The sequence shown here is derived from an EMBL/GenBank/DDBJ whole genome shotgun (WGS) entry which is preliminary data.</text>
</comment>
<comment type="subcellular location">
    <subcellularLocation>
        <location evidence="1">Membrane</location>
        <topology evidence="1">Multi-pass membrane protein</topology>
    </subcellularLocation>
</comment>
<evidence type="ECO:0000256" key="4">
    <source>
        <dbReference type="ARBA" id="ARBA00022989"/>
    </source>
</evidence>
<keyword evidence="5 6" id="KW-0472">Membrane</keyword>
<evidence type="ECO:0000256" key="6">
    <source>
        <dbReference type="PIRNR" id="PIRNR015840"/>
    </source>
</evidence>
<evidence type="ECO:0000256" key="2">
    <source>
        <dbReference type="ARBA" id="ARBA00009457"/>
    </source>
</evidence>
<dbReference type="Pfam" id="PF03381">
    <property type="entry name" value="CDC50"/>
    <property type="match status" value="1"/>
</dbReference>
<evidence type="ECO:0000313" key="8">
    <source>
        <dbReference type="EMBL" id="CAG9331957.1"/>
    </source>
</evidence>
<name>A0AAU9K218_9CILI</name>
<dbReference type="Proteomes" id="UP001162131">
    <property type="component" value="Unassembled WGS sequence"/>
</dbReference>
<dbReference type="PANTHER" id="PTHR10926:SF0">
    <property type="entry name" value="CDC50, ISOFORM A"/>
    <property type="match status" value="1"/>
</dbReference>
<evidence type="ECO:0000256" key="7">
    <source>
        <dbReference type="SAM" id="Phobius"/>
    </source>
</evidence>
<proteinExistence type="inferred from homology"/>